<feature type="non-terminal residue" evidence="2">
    <location>
        <position position="1"/>
    </location>
</feature>
<evidence type="ECO:0000313" key="3">
    <source>
        <dbReference type="Proteomes" id="UP001165080"/>
    </source>
</evidence>
<feature type="compositionally biased region" description="Low complexity" evidence="1">
    <location>
        <begin position="139"/>
        <end position="150"/>
    </location>
</feature>
<feature type="region of interest" description="Disordered" evidence="1">
    <location>
        <begin position="118"/>
        <end position="159"/>
    </location>
</feature>
<dbReference type="EMBL" id="BRXU01000001">
    <property type="protein sequence ID" value="GLC48491.1"/>
    <property type="molecule type" value="Genomic_DNA"/>
</dbReference>
<gene>
    <name evidence="2" type="primary">PLESTB000171</name>
    <name evidence="2" type="ORF">PLESTB_000103700</name>
</gene>
<organism evidence="2 3">
    <name type="scientific">Pleodorina starrii</name>
    <dbReference type="NCBI Taxonomy" id="330485"/>
    <lineage>
        <taxon>Eukaryota</taxon>
        <taxon>Viridiplantae</taxon>
        <taxon>Chlorophyta</taxon>
        <taxon>core chlorophytes</taxon>
        <taxon>Chlorophyceae</taxon>
        <taxon>CS clade</taxon>
        <taxon>Chlamydomonadales</taxon>
        <taxon>Volvocaceae</taxon>
        <taxon>Pleodorina</taxon>
    </lineage>
</organism>
<dbReference type="Proteomes" id="UP001165080">
    <property type="component" value="Unassembled WGS sequence"/>
</dbReference>
<keyword evidence="3" id="KW-1185">Reference proteome</keyword>
<dbReference type="AlphaFoldDB" id="A0A9W6BAF1"/>
<proteinExistence type="predicted"/>
<evidence type="ECO:0000313" key="2">
    <source>
        <dbReference type="EMBL" id="GLC48491.1"/>
    </source>
</evidence>
<sequence length="159" mass="16280">MEGIKVKSSGHRVPDGHATGLEGLPAVLNRLADTSNRCQGPELTCLLQALCKQLISAASDTNLVIFTSADRSRASAAQAAAADVAAELSIGAPERCIASPQPFSSEFAASYHVRSNTDVDAPGSSQTLPAAAASTNTTPLALAPAQQQPLHRAPSPTIP</sequence>
<evidence type="ECO:0000256" key="1">
    <source>
        <dbReference type="SAM" id="MobiDB-lite"/>
    </source>
</evidence>
<reference evidence="2 3" key="1">
    <citation type="journal article" date="2023" name="Commun. Biol.">
        <title>Reorganization of the ancestral sex-determining regions during the evolution of trioecy in Pleodorina starrii.</title>
        <authorList>
            <person name="Takahashi K."/>
            <person name="Suzuki S."/>
            <person name="Kawai-Toyooka H."/>
            <person name="Yamamoto K."/>
            <person name="Hamaji T."/>
            <person name="Ootsuki R."/>
            <person name="Yamaguchi H."/>
            <person name="Kawachi M."/>
            <person name="Higashiyama T."/>
            <person name="Nozaki H."/>
        </authorList>
    </citation>
    <scope>NUCLEOTIDE SEQUENCE [LARGE SCALE GENOMIC DNA]</scope>
    <source>
        <strain evidence="2 3">NIES-4479</strain>
    </source>
</reference>
<feature type="compositionally biased region" description="Polar residues" evidence="1">
    <location>
        <begin position="118"/>
        <end position="138"/>
    </location>
</feature>
<name>A0A9W6BAF1_9CHLO</name>
<comment type="caution">
    <text evidence="2">The sequence shown here is derived from an EMBL/GenBank/DDBJ whole genome shotgun (WGS) entry which is preliminary data.</text>
</comment>
<protein>
    <submittedName>
        <fullName evidence="2">Uncharacterized protein</fullName>
    </submittedName>
</protein>
<accession>A0A9W6BAF1</accession>